<dbReference type="GO" id="GO:0016787">
    <property type="term" value="F:hydrolase activity"/>
    <property type="evidence" value="ECO:0007669"/>
    <property type="project" value="UniProtKB-KW"/>
</dbReference>
<dbReference type="PANTHER" id="PTHR37017:SF11">
    <property type="entry name" value="ESTERASE_LIPASE_THIOESTERASE DOMAIN-CONTAINING PROTEIN"/>
    <property type="match status" value="1"/>
</dbReference>
<dbReference type="Proteomes" id="UP001175000">
    <property type="component" value="Unassembled WGS sequence"/>
</dbReference>
<dbReference type="AlphaFoldDB" id="A0AA39WK23"/>
<dbReference type="InterPro" id="IPR052897">
    <property type="entry name" value="Sec-Metab_Biosynth_Hydrolase"/>
</dbReference>
<evidence type="ECO:0000313" key="2">
    <source>
        <dbReference type="EMBL" id="KAK0616863.1"/>
    </source>
</evidence>
<feature type="domain" description="AB hydrolase-1" evidence="1">
    <location>
        <begin position="7"/>
        <end position="245"/>
    </location>
</feature>
<dbReference type="InterPro" id="IPR000073">
    <property type="entry name" value="AB_hydrolase_1"/>
</dbReference>
<dbReference type="Pfam" id="PF12697">
    <property type="entry name" value="Abhydrolase_6"/>
    <property type="match status" value="1"/>
</dbReference>
<reference evidence="2" key="1">
    <citation type="submission" date="2023-06" db="EMBL/GenBank/DDBJ databases">
        <title>Genome-scale phylogeny and comparative genomics of the fungal order Sordariales.</title>
        <authorList>
            <consortium name="Lawrence Berkeley National Laboratory"/>
            <person name="Hensen N."/>
            <person name="Bonometti L."/>
            <person name="Westerberg I."/>
            <person name="Brannstrom I.O."/>
            <person name="Guillou S."/>
            <person name="Cros-Aarteil S."/>
            <person name="Calhoun S."/>
            <person name="Haridas S."/>
            <person name="Kuo A."/>
            <person name="Mondo S."/>
            <person name="Pangilinan J."/>
            <person name="Riley R."/>
            <person name="Labutti K."/>
            <person name="Andreopoulos B."/>
            <person name="Lipzen A."/>
            <person name="Chen C."/>
            <person name="Yanf M."/>
            <person name="Daum C."/>
            <person name="Ng V."/>
            <person name="Clum A."/>
            <person name="Steindorff A."/>
            <person name="Ohm R."/>
            <person name="Martin F."/>
            <person name="Silar P."/>
            <person name="Natvig D."/>
            <person name="Lalanne C."/>
            <person name="Gautier V."/>
            <person name="Ament-Velasquez S.L."/>
            <person name="Kruys A."/>
            <person name="Hutchinson M.I."/>
            <person name="Powell A.J."/>
            <person name="Barry K."/>
            <person name="Miller A.N."/>
            <person name="Grigoriev I.V."/>
            <person name="Debuchy R."/>
            <person name="Gladieux P."/>
            <person name="Thoren M.H."/>
            <person name="Johannesson H."/>
        </authorList>
    </citation>
    <scope>NUCLEOTIDE SEQUENCE</scope>
    <source>
        <strain evidence="2">CBS 606.72</strain>
    </source>
</reference>
<comment type="caution">
    <text evidence="2">The sequence shown here is derived from an EMBL/GenBank/DDBJ whole genome shotgun (WGS) entry which is preliminary data.</text>
</comment>
<organism evidence="2 3">
    <name type="scientific">Immersiella caudata</name>
    <dbReference type="NCBI Taxonomy" id="314043"/>
    <lineage>
        <taxon>Eukaryota</taxon>
        <taxon>Fungi</taxon>
        <taxon>Dikarya</taxon>
        <taxon>Ascomycota</taxon>
        <taxon>Pezizomycotina</taxon>
        <taxon>Sordariomycetes</taxon>
        <taxon>Sordariomycetidae</taxon>
        <taxon>Sordariales</taxon>
        <taxon>Lasiosphaeriaceae</taxon>
        <taxon>Immersiella</taxon>
    </lineage>
</organism>
<proteinExistence type="predicted"/>
<gene>
    <name evidence="2" type="ORF">B0T14DRAFT_523949</name>
</gene>
<dbReference type="Gene3D" id="3.40.50.1820">
    <property type="entry name" value="alpha/beta hydrolase"/>
    <property type="match status" value="1"/>
</dbReference>
<accession>A0AA39WK23</accession>
<dbReference type="PANTHER" id="PTHR37017">
    <property type="entry name" value="AB HYDROLASE-1 DOMAIN-CONTAINING PROTEIN-RELATED"/>
    <property type="match status" value="1"/>
</dbReference>
<dbReference type="EMBL" id="JAULSU010000005">
    <property type="protein sequence ID" value="KAK0616863.1"/>
    <property type="molecule type" value="Genomic_DNA"/>
</dbReference>
<dbReference type="InterPro" id="IPR029058">
    <property type="entry name" value="AB_hydrolase_fold"/>
</dbReference>
<name>A0AA39WK23_9PEZI</name>
<protein>
    <submittedName>
        <fullName evidence="2">Alpha/beta hydrolase fold-1</fullName>
    </submittedName>
</protein>
<evidence type="ECO:0000313" key="3">
    <source>
        <dbReference type="Proteomes" id="UP001175000"/>
    </source>
</evidence>
<evidence type="ECO:0000259" key="1">
    <source>
        <dbReference type="Pfam" id="PF12697"/>
    </source>
</evidence>
<dbReference type="SUPFAM" id="SSF53474">
    <property type="entry name" value="alpha/beta-Hydrolases"/>
    <property type="match status" value="1"/>
</dbReference>
<sequence length="267" mass="28455">MPPKPVIVVVPGAFHKPSDYAGIITPLQYQGYPVLCVSLAVCGDARDDVSPEATPTNDAKALHAQLLPLLDAGHEAIIVAHSYGSMVATASIQGQTKAERSVRGLAGGVVGAIWMAGFAFPAKGRNISGGEEEAAPMSYHRLKDGLISLTEAAKPLFYSDVPSQAADAAWASLCKFQSFKSLNTFPQFLESEIAIPKLYLLCVRDQTVPSAFQETMTQVGKFDKVLRLESGHSPFFSVPGKVVEAIAEFSGEVSGRQDAPLPYSDTK</sequence>
<keyword evidence="3" id="KW-1185">Reference proteome</keyword>
<keyword evidence="2" id="KW-0378">Hydrolase</keyword>